<sequence length="1992" mass="213541">MKRRRRVRTSVLSLCLAVVLALQALTFPAAAYADIAPEDGSETVSVSESDLPNADEPSSVPEAVYAVPAQTMAAGPQDKTAIIEAANSPFPLEVIQDGKPVPDDGTGIINGRQPLTLNLTNLKVPVLGDDQSADPESIVQKGNKVIFDKATYFPMVSLTATGSRSIMVDGLKIATATFSETAVTITFDGDDVFFNGIKYGVLINLTLAAKPDVSDNYGETEGTQIFLKPYSIYNPPLTPAYKIAITPQDSHKPSQYSYVNLGNNSFVEGTITWKVDVAAFDRDDNTIPLSLEGTTFYDDLSKGTTLNAAGVYVEDSFTVNGQSATPVYENGALSYIFPPGSSDKATITFKTWISKNLYYYEYQPVPGNDGGQKIETTAQLKDKNGDELAKALSYRVNIYPDWIQQSGVVSKQGNDTFVTWTIDVNRNYKKQGLKNFTITDALPTGLHWESAAYQLWDANTNNWSVTTTPITPTGASNDTYSIPGGESNAVRLVIESKVESGSSFTNWARANWKLDNPPNGLQDNDATVGNNPQTVSAFATVTVGAHGLTKSGTFTADDLKIGAATWTVNLTPQYNDSSTVVYDLLVYSRTLNFIDPSKLDSKGKVNSTVLTTLANNVRGNSNLIGQQFLEGSFTTNAGLQWEVIPLYQDDVRVADLLKVSGYTDKQASFTFRTLMTDPEQFAGQYSKTSYAAPRYNRAYLFDGDKYSNIYADNYVNRHGNMLEKGTLFASVPLKADGTPENVKANDINSYIKNDSNEAWTTAGYDRVTKTATFRLAVNHKGLDTVAMAKYGGNRVASDIKLVDTLPEGWEFVPYDASGNFYELYKGYSSNNSDTQYGTQIRADNVIPPDSDAHVVNFSHSGNVGTFTFSKLEGPYVIFVKASPTAEKIDAELAAGKTKHEGYNEAELTIKWGSVETKYKESRKVIVPLSSLTKSVTKPAPGIQEWTVNYSPSFILSDDVYLQDTLGAGLKLREDVNGKLSLTSPDMAIYRATMTPSGDLARDVTAIDLTGPDPEVRVEMLKSEGNPTKLIFKMKDPNQFYQIVYQTESSGMSPGKVGNKIELLGDNSLPPVEASQEATLDANDVSGAAGSNGVLYIQKVDPAKKLLPGVEFTLYEADGITEAKNQQGNPIKGTTDANGKLMLLIPTPGLYQLKQTFIDENTYLPTTTVYTVRVANVKDSPTFADGELVTSVKPLVVPTPITGKLTIGKTVAGNGGEQGKEFLFTITFDGEGKDGEYPYSKPDGSAGTIKSGDTIRLKHGQTVVIPRLLKDLVYTVTEADYTADGYTTNWPDRQTTGTIAEGGDHKAEIVNTRMVYGGLLIGETVEGTGADKGKNFTFTVEFPDAPAGETYTYTKSDGTKGTLKSGDTITLKHEETVAIEGIPSGDSYKVIQTDYADDGYTTDPENREYSGTIVEKQIAEARFVNARYLPGHLTLTAEPPVVPGNGATPSQLTATLTDYEGKPVADTEIVFTLPDNTEVKASTDAEGKAVIPYTPPKLDTTTPEDHLITAKVDSPTEGKLTDTATVTTVPAAITGVLRDNTTGEVIPNAPLVITDKTNGNEQEITTDANGAYFHPVPYGGDYTISYTKLIQVNGVDQPITFTQKAQVDGNVKGGELVPADITAVGVVLLKQPEGQASLLSSELADKMRIYLRDANDRYVADENGAPKAFSLQPNGTFSAEDLVAETYKMEVRYEVAPGKELTIIRDAELDVKATGELNISQELVDPYGIVTDETTGLVIEGAEVTLYYADTPENKAQGIEPGTKVTLPAIPGFAPNDNASPTQYSDASGAYAYMVFPDTDYYLIVTKAGYQTHTSPTISVGTDIVRYDVELKPVSSGGGNNGGGNDGGSGDGGGTGPGTIDPTPANPGPSQPDQPEPGTGDDNNGAGNGDDEANNSDNGTDEVDNEADNSGGGTGNGISETDNGNNGGGTGNTGPRNDNNVSNNVGNAGNELDDVPETGDHSAPPIFYMALALMSLITIVLCLLGSKKKKIIQ</sequence>
<feature type="transmembrane region" description="Helical" evidence="3">
    <location>
        <begin position="1965"/>
        <end position="1983"/>
    </location>
</feature>
<evidence type="ECO:0000256" key="1">
    <source>
        <dbReference type="ARBA" id="ARBA00010116"/>
    </source>
</evidence>
<dbReference type="Proteomes" id="UP000678895">
    <property type="component" value="Unassembled WGS sequence"/>
</dbReference>
<gene>
    <name evidence="6" type="ORF">J41TS4_35920</name>
</gene>
<keyword evidence="3" id="KW-0812">Transmembrane</keyword>
<feature type="chain" id="PRO_5038512584" description="Big-1 domain-containing protein" evidence="4">
    <location>
        <begin position="32"/>
        <end position="1992"/>
    </location>
</feature>
<dbReference type="Gene3D" id="2.60.40.1120">
    <property type="entry name" value="Carboxypeptidase-like, regulatory domain"/>
    <property type="match status" value="2"/>
</dbReference>
<dbReference type="SMART" id="SM00634">
    <property type="entry name" value="BID_1"/>
    <property type="match status" value="1"/>
</dbReference>
<dbReference type="Pfam" id="PF02369">
    <property type="entry name" value="Big_1"/>
    <property type="match status" value="1"/>
</dbReference>
<feature type="region of interest" description="Disordered" evidence="2">
    <location>
        <begin position="1834"/>
        <end position="1957"/>
    </location>
</feature>
<evidence type="ECO:0000256" key="4">
    <source>
        <dbReference type="SAM" id="SignalP"/>
    </source>
</evidence>
<evidence type="ECO:0000313" key="6">
    <source>
        <dbReference type="EMBL" id="GIO43834.1"/>
    </source>
</evidence>
<dbReference type="InterPro" id="IPR008969">
    <property type="entry name" value="CarboxyPept-like_regulatory"/>
</dbReference>
<dbReference type="PROSITE" id="PS51127">
    <property type="entry name" value="BIG1"/>
    <property type="match status" value="1"/>
</dbReference>
<feature type="compositionally biased region" description="Gly residues" evidence="2">
    <location>
        <begin position="1835"/>
        <end position="1856"/>
    </location>
</feature>
<keyword evidence="3" id="KW-0472">Membrane</keyword>
<dbReference type="Gene3D" id="2.60.40.1140">
    <property type="entry name" value="Collagen-binding surface protein Cna, B-type domain"/>
    <property type="match status" value="2"/>
</dbReference>
<keyword evidence="4" id="KW-0732">Signal</keyword>
<proteinExistence type="inferred from homology"/>
<feature type="compositionally biased region" description="Acidic residues" evidence="2">
    <location>
        <begin position="1888"/>
        <end position="1906"/>
    </location>
</feature>
<comment type="caution">
    <text evidence="6">The sequence shown here is derived from an EMBL/GenBank/DDBJ whole genome shotgun (WGS) entry which is preliminary data.</text>
</comment>
<feature type="domain" description="Big-1" evidence="5">
    <location>
        <begin position="1431"/>
        <end position="1528"/>
    </location>
</feature>
<feature type="signal peptide" evidence="4">
    <location>
        <begin position="1"/>
        <end position="31"/>
    </location>
</feature>
<dbReference type="EMBL" id="BORS01000013">
    <property type="protein sequence ID" value="GIO43834.1"/>
    <property type="molecule type" value="Genomic_DNA"/>
</dbReference>
<keyword evidence="3" id="KW-1133">Transmembrane helix</keyword>
<dbReference type="SUPFAM" id="SSF49478">
    <property type="entry name" value="Cna protein B-type domain"/>
    <property type="match status" value="1"/>
</dbReference>
<evidence type="ECO:0000259" key="5">
    <source>
        <dbReference type="PROSITE" id="PS51127"/>
    </source>
</evidence>
<accession>A0A919Y3L1</accession>
<dbReference type="SUPFAM" id="SSF49464">
    <property type="entry name" value="Carboxypeptidase regulatory domain-like"/>
    <property type="match status" value="1"/>
</dbReference>
<dbReference type="InterPro" id="IPR003344">
    <property type="entry name" value="Big_1_dom"/>
</dbReference>
<dbReference type="Gene3D" id="2.60.40.10">
    <property type="entry name" value="Immunoglobulins"/>
    <property type="match status" value="2"/>
</dbReference>
<name>A0A919Y3L1_9BACL</name>
<dbReference type="InterPro" id="IPR013783">
    <property type="entry name" value="Ig-like_fold"/>
</dbReference>
<protein>
    <recommendedName>
        <fullName evidence="5">Big-1 domain-containing protein</fullName>
    </recommendedName>
</protein>
<organism evidence="6 7">
    <name type="scientific">Paenibacillus apis</name>
    <dbReference type="NCBI Taxonomy" id="1792174"/>
    <lineage>
        <taxon>Bacteria</taxon>
        <taxon>Bacillati</taxon>
        <taxon>Bacillota</taxon>
        <taxon>Bacilli</taxon>
        <taxon>Bacillales</taxon>
        <taxon>Paenibacillaceae</taxon>
        <taxon>Paenibacillus</taxon>
    </lineage>
</organism>
<reference evidence="6" key="1">
    <citation type="submission" date="2021-03" db="EMBL/GenBank/DDBJ databases">
        <title>Antimicrobial resistance genes in bacteria isolated from Japanese honey, and their potential for conferring macrolide and lincosamide resistance in the American foulbrood pathogen Paenibacillus larvae.</title>
        <authorList>
            <person name="Okamoto M."/>
            <person name="Kumagai M."/>
            <person name="Kanamori H."/>
            <person name="Takamatsu D."/>
        </authorList>
    </citation>
    <scope>NUCLEOTIDE SEQUENCE</scope>
    <source>
        <strain evidence="6">J41TS4</strain>
    </source>
</reference>
<dbReference type="InterPro" id="IPR055382">
    <property type="entry name" value="DUF7601"/>
</dbReference>
<dbReference type="Gene3D" id="2.60.40.740">
    <property type="match status" value="1"/>
</dbReference>
<keyword evidence="7" id="KW-1185">Reference proteome</keyword>
<dbReference type="Pfam" id="PF24547">
    <property type="entry name" value="DUF7601"/>
    <property type="match status" value="2"/>
</dbReference>
<dbReference type="RefSeq" id="WP_301629213.1">
    <property type="nucleotide sequence ID" value="NZ_BORS01000013.1"/>
</dbReference>
<dbReference type="SUPFAM" id="SSF49373">
    <property type="entry name" value="Invasin/intimin cell-adhesion fragments"/>
    <property type="match status" value="1"/>
</dbReference>
<dbReference type="InterPro" id="IPR008964">
    <property type="entry name" value="Invasin/intimin_cell_adhesion"/>
</dbReference>
<comment type="similarity">
    <text evidence="1">Belongs to the intimin/invasin family.</text>
</comment>
<evidence type="ECO:0000313" key="7">
    <source>
        <dbReference type="Proteomes" id="UP000678895"/>
    </source>
</evidence>
<feature type="compositionally biased region" description="Pro residues" evidence="2">
    <location>
        <begin position="1863"/>
        <end position="1874"/>
    </location>
</feature>
<feature type="compositionally biased region" description="Low complexity" evidence="2">
    <location>
        <begin position="1932"/>
        <end position="1949"/>
    </location>
</feature>
<evidence type="ECO:0000256" key="2">
    <source>
        <dbReference type="SAM" id="MobiDB-lite"/>
    </source>
</evidence>
<evidence type="ECO:0000256" key="3">
    <source>
        <dbReference type="SAM" id="Phobius"/>
    </source>
</evidence>